<gene>
    <name evidence="2" type="ORF">PFY12_00025</name>
</gene>
<dbReference type="Proteomes" id="UP001210978">
    <property type="component" value="Chromosome"/>
</dbReference>
<dbReference type="PANTHER" id="PTHR28026">
    <property type="entry name" value="DUF962 DOMAIN PROTEIN (AFU_ORTHOLOGUE AFUA_8G05310)"/>
    <property type="match status" value="1"/>
</dbReference>
<proteinExistence type="predicted"/>
<keyword evidence="1" id="KW-0812">Transmembrane</keyword>
<dbReference type="RefSeq" id="WP_271148845.1">
    <property type="nucleotide sequence ID" value="NZ_CP115859.1"/>
</dbReference>
<dbReference type="InterPro" id="IPR009305">
    <property type="entry name" value="Mpo1-like"/>
</dbReference>
<keyword evidence="1" id="KW-0472">Membrane</keyword>
<keyword evidence="3" id="KW-1185">Reference proteome</keyword>
<feature type="transmembrane region" description="Helical" evidence="1">
    <location>
        <begin position="110"/>
        <end position="130"/>
    </location>
</feature>
<evidence type="ECO:0000256" key="1">
    <source>
        <dbReference type="SAM" id="Phobius"/>
    </source>
</evidence>
<dbReference type="Pfam" id="PF06127">
    <property type="entry name" value="Mpo1-like"/>
    <property type="match status" value="1"/>
</dbReference>
<evidence type="ECO:0000313" key="2">
    <source>
        <dbReference type="EMBL" id="WBV60521.1"/>
    </source>
</evidence>
<reference evidence="2 3" key="1">
    <citation type="submission" date="2023-01" db="EMBL/GenBank/DDBJ databases">
        <title>Complete genome of Chryseobacterium camelliae VAN22-5A.</title>
        <authorList>
            <person name="Zong G."/>
            <person name="Cao G."/>
        </authorList>
    </citation>
    <scope>NUCLEOTIDE SEQUENCE [LARGE SCALE GENOMIC DNA]</scope>
    <source>
        <strain evidence="2 3">VAN22-5A</strain>
    </source>
</reference>
<evidence type="ECO:0000313" key="3">
    <source>
        <dbReference type="Proteomes" id="UP001210978"/>
    </source>
</evidence>
<accession>A0ABY7QP77</accession>
<organism evidence="2 3">
    <name type="scientific">Chryseobacterium camelliae</name>
    <dbReference type="NCBI Taxonomy" id="1265445"/>
    <lineage>
        <taxon>Bacteria</taxon>
        <taxon>Pseudomonadati</taxon>
        <taxon>Bacteroidota</taxon>
        <taxon>Flavobacteriia</taxon>
        <taxon>Flavobacteriales</taxon>
        <taxon>Weeksellaceae</taxon>
        <taxon>Chryseobacterium group</taxon>
        <taxon>Chryseobacterium</taxon>
    </lineage>
</organism>
<feature type="transmembrane region" description="Helical" evidence="1">
    <location>
        <begin position="28"/>
        <end position="48"/>
    </location>
</feature>
<feature type="transmembrane region" description="Helical" evidence="1">
    <location>
        <begin position="82"/>
        <end position="103"/>
    </location>
</feature>
<dbReference type="PANTHER" id="PTHR28026:SF9">
    <property type="entry name" value="2-HYDROXY-PALMITIC ACID DIOXYGENASE MPO1"/>
    <property type="match status" value="1"/>
</dbReference>
<feature type="transmembrane region" description="Helical" evidence="1">
    <location>
        <begin position="136"/>
        <end position="156"/>
    </location>
</feature>
<feature type="transmembrane region" description="Helical" evidence="1">
    <location>
        <begin position="55"/>
        <end position="76"/>
    </location>
</feature>
<sequence>MLQILTMRKIDLLFAEYAESHRNPTNKLIHWICVPLIFWTILGFISLIPSKAIGFIYIGEISYISLIAMALVTFFYMRLSFFIGLIMIFVMTLMESFAYGINIRFKEHSWMVYLAVFIITWILQFVGHKIEGKKPSFLKDIQFLLVGPIWLLSFILKKLGIKY</sequence>
<name>A0ABY7QP77_9FLAO</name>
<keyword evidence="1" id="KW-1133">Transmembrane helix</keyword>
<protein>
    <submittedName>
        <fullName evidence="2">DUF962 domain-containing protein</fullName>
    </submittedName>
</protein>
<dbReference type="EMBL" id="CP115859">
    <property type="protein sequence ID" value="WBV60521.1"/>
    <property type="molecule type" value="Genomic_DNA"/>
</dbReference>